<accession>A0ABP9L2N5</accession>
<protein>
    <recommendedName>
        <fullName evidence="4">DUF4224 domain-containing protein</fullName>
    </recommendedName>
</protein>
<feature type="region of interest" description="Disordered" evidence="1">
    <location>
        <begin position="1"/>
        <end position="26"/>
    </location>
</feature>
<proteinExistence type="predicted"/>
<sequence>MSGTERRKTQPTLDTETLRKGLTEPQRRTLDELEHFQWSLEFVRRPMFQDPVPVLYDRERKRCVALLPDGTLDEAPKLRNAKG</sequence>
<dbReference type="RefSeq" id="WP_233264062.1">
    <property type="nucleotide sequence ID" value="NZ_BAABKY010000001.1"/>
</dbReference>
<evidence type="ECO:0000313" key="3">
    <source>
        <dbReference type="Proteomes" id="UP001501083"/>
    </source>
</evidence>
<dbReference type="Proteomes" id="UP001501083">
    <property type="component" value="Unassembled WGS sequence"/>
</dbReference>
<dbReference type="EMBL" id="BAABKY010000001">
    <property type="protein sequence ID" value="GAA5068301.1"/>
    <property type="molecule type" value="Genomic_DNA"/>
</dbReference>
<feature type="compositionally biased region" description="Basic and acidic residues" evidence="1">
    <location>
        <begin position="16"/>
        <end position="26"/>
    </location>
</feature>
<gene>
    <name evidence="2" type="ORF">GCM10025759_03930</name>
</gene>
<evidence type="ECO:0000313" key="2">
    <source>
        <dbReference type="EMBL" id="GAA5068301.1"/>
    </source>
</evidence>
<reference evidence="3" key="1">
    <citation type="journal article" date="2019" name="Int. J. Syst. Evol. Microbiol.">
        <title>The Global Catalogue of Microorganisms (GCM) 10K type strain sequencing project: providing services to taxonomists for standard genome sequencing and annotation.</title>
        <authorList>
            <consortium name="The Broad Institute Genomics Platform"/>
            <consortium name="The Broad Institute Genome Sequencing Center for Infectious Disease"/>
            <person name="Wu L."/>
            <person name="Ma J."/>
        </authorList>
    </citation>
    <scope>NUCLEOTIDE SEQUENCE [LARGE SCALE GENOMIC DNA]</scope>
    <source>
        <strain evidence="3">JCM 19212</strain>
    </source>
</reference>
<keyword evidence="3" id="KW-1185">Reference proteome</keyword>
<name>A0ABP9L2N5_9GAMM</name>
<evidence type="ECO:0008006" key="4">
    <source>
        <dbReference type="Google" id="ProtNLM"/>
    </source>
</evidence>
<comment type="caution">
    <text evidence="2">The sequence shown here is derived from an EMBL/GenBank/DDBJ whole genome shotgun (WGS) entry which is preliminary data.</text>
</comment>
<evidence type="ECO:0000256" key="1">
    <source>
        <dbReference type="SAM" id="MobiDB-lite"/>
    </source>
</evidence>
<organism evidence="2 3">
    <name type="scientific">Lysobacter panacisoli</name>
    <dbReference type="NCBI Taxonomy" id="1255263"/>
    <lineage>
        <taxon>Bacteria</taxon>
        <taxon>Pseudomonadati</taxon>
        <taxon>Pseudomonadota</taxon>
        <taxon>Gammaproteobacteria</taxon>
        <taxon>Lysobacterales</taxon>
        <taxon>Lysobacteraceae</taxon>
        <taxon>Lysobacter</taxon>
    </lineage>
</organism>